<dbReference type="Proteomes" id="UP000050482">
    <property type="component" value="Unassembled WGS sequence"/>
</dbReference>
<organism evidence="5 6">
    <name type="scientific">Alicyclobacillus ferrooxydans</name>
    <dbReference type="NCBI Taxonomy" id="471514"/>
    <lineage>
        <taxon>Bacteria</taxon>
        <taxon>Bacillati</taxon>
        <taxon>Bacillota</taxon>
        <taxon>Bacilli</taxon>
        <taxon>Bacillales</taxon>
        <taxon>Alicyclobacillaceae</taxon>
        <taxon>Alicyclobacillus</taxon>
    </lineage>
</organism>
<dbReference type="Gene3D" id="2.60.40.2240">
    <property type="entry name" value="Acyl-CoA thioester hydrolase/BAAT N-terminal domain"/>
    <property type="match status" value="1"/>
</dbReference>
<dbReference type="PIRSF" id="PIRSF016521">
    <property type="entry name" value="Acyl-CoA_hydro"/>
    <property type="match status" value="1"/>
</dbReference>
<dbReference type="Pfam" id="PF04775">
    <property type="entry name" value="Bile_Hydr_Trans"/>
    <property type="match status" value="1"/>
</dbReference>
<feature type="domain" description="BAAT/Acyl-CoA thioester hydrolase C-terminal" evidence="4">
    <location>
        <begin position="204"/>
        <end position="426"/>
    </location>
</feature>
<dbReference type="GO" id="GO:0047617">
    <property type="term" value="F:fatty acyl-CoA hydrolase activity"/>
    <property type="evidence" value="ECO:0007669"/>
    <property type="project" value="TreeGrafter"/>
</dbReference>
<evidence type="ECO:0000259" key="3">
    <source>
        <dbReference type="Pfam" id="PF04775"/>
    </source>
</evidence>
<dbReference type="InterPro" id="IPR016662">
    <property type="entry name" value="Acyl-CoA_thioEstase_long-chain"/>
</dbReference>
<dbReference type="Pfam" id="PF08840">
    <property type="entry name" value="BAAT_C"/>
    <property type="match status" value="1"/>
</dbReference>
<dbReference type="EMBL" id="LJCO01000072">
    <property type="protein sequence ID" value="KPV42578.1"/>
    <property type="molecule type" value="Genomic_DNA"/>
</dbReference>
<dbReference type="GO" id="GO:0006637">
    <property type="term" value="P:acyl-CoA metabolic process"/>
    <property type="evidence" value="ECO:0007669"/>
    <property type="project" value="InterPro"/>
</dbReference>
<dbReference type="InterPro" id="IPR014940">
    <property type="entry name" value="BAAT_C"/>
</dbReference>
<dbReference type="Gene3D" id="3.40.50.1820">
    <property type="entry name" value="alpha/beta hydrolase"/>
    <property type="match status" value="1"/>
</dbReference>
<accession>A0A0P9CHQ7</accession>
<evidence type="ECO:0000259" key="4">
    <source>
        <dbReference type="Pfam" id="PF08840"/>
    </source>
</evidence>
<dbReference type="PANTHER" id="PTHR10824">
    <property type="entry name" value="ACYL-COENZYME A THIOESTERASE-RELATED"/>
    <property type="match status" value="1"/>
</dbReference>
<sequence length="429" mass="47230">MADKIGFHITPSVSFVDDPISIQLKGLTAHQRVTLRMHRPSTNPLITLESYGIFQADEHGAVNLETKAPLDGTYSGVDGMGLFWSMHRIPLDESHPSSKEPLTPLSPLLFSLTAEGEGEVIAETTIQRCWTTPYVQRTPVRENGLTATYFHQEDDHPRPGIIVFGGSEGGLNEYMAALFAAHGYSALALAYFGMDGLPSELVNIPLEYIESAIEWFASQPAVREDFIGIHGTSKGGELALLAASMFPQIKAVVCVSSGGVVLHGIQLKGSDSMPPSWTYRGKPIPYASAENPHRSGKLEPPGTVISYRPWYDFHLSDEAVVAKATIPVERIQGSILFISGQEDRMYDSERISGLSMDRLREHNHPFSFQHIVYPSAGHSIYVPYLLSSTQAEAPKVGKVWVLGGTLRGNAYASIDSWKQILEFFRRESE</sequence>
<dbReference type="InterPro" id="IPR029058">
    <property type="entry name" value="AB_hydrolase_fold"/>
</dbReference>
<evidence type="ECO:0008006" key="7">
    <source>
        <dbReference type="Google" id="ProtNLM"/>
    </source>
</evidence>
<name>A0A0P9CHQ7_9BACL</name>
<dbReference type="PATRIC" id="fig|471514.4.peg.1134"/>
<protein>
    <recommendedName>
        <fullName evidence="7">Acyl-CoA thioesterase</fullName>
    </recommendedName>
</protein>
<evidence type="ECO:0000256" key="2">
    <source>
        <dbReference type="PIRSR" id="PIRSR016521-1"/>
    </source>
</evidence>
<keyword evidence="6" id="KW-1185">Reference proteome</keyword>
<dbReference type="PANTHER" id="PTHR10824:SF4">
    <property type="entry name" value="ACYL-COENZYME A THIOESTERASE 1-LIKE"/>
    <property type="match status" value="1"/>
</dbReference>
<dbReference type="SUPFAM" id="SSF53474">
    <property type="entry name" value="alpha/beta-Hydrolases"/>
    <property type="match status" value="1"/>
</dbReference>
<feature type="active site" description="Charge relay system" evidence="2">
    <location>
        <position position="343"/>
    </location>
</feature>
<dbReference type="GO" id="GO:0006631">
    <property type="term" value="P:fatty acid metabolic process"/>
    <property type="evidence" value="ECO:0007669"/>
    <property type="project" value="TreeGrafter"/>
</dbReference>
<dbReference type="RefSeq" id="WP_054970260.1">
    <property type="nucleotide sequence ID" value="NZ_LJCO01000072.1"/>
</dbReference>
<comment type="similarity">
    <text evidence="1">Belongs to the C/M/P thioester hydrolase family.</text>
</comment>
<dbReference type="STRING" id="471514.AN477_16415"/>
<comment type="caution">
    <text evidence="5">The sequence shown here is derived from an EMBL/GenBank/DDBJ whole genome shotgun (WGS) entry which is preliminary data.</text>
</comment>
<evidence type="ECO:0000256" key="1">
    <source>
        <dbReference type="ARBA" id="ARBA00006538"/>
    </source>
</evidence>
<gene>
    <name evidence="5" type="ORF">AN477_16415</name>
</gene>
<proteinExistence type="inferred from homology"/>
<feature type="domain" description="Acyl-CoA thioester hydrolase/bile acid-CoA amino acid N-acetyltransferase" evidence="3">
    <location>
        <begin position="17"/>
        <end position="142"/>
    </location>
</feature>
<reference evidence="5 6" key="1">
    <citation type="submission" date="2015-09" db="EMBL/GenBank/DDBJ databases">
        <title>Draft genome sequence of Alicyclobacillus ferrooxydans DSM 22381.</title>
        <authorList>
            <person name="Hemp J."/>
        </authorList>
    </citation>
    <scope>NUCLEOTIDE SEQUENCE [LARGE SCALE GENOMIC DNA]</scope>
    <source>
        <strain evidence="5 6">TC-34</strain>
    </source>
</reference>
<dbReference type="AlphaFoldDB" id="A0A0P9CHQ7"/>
<evidence type="ECO:0000313" key="5">
    <source>
        <dbReference type="EMBL" id="KPV42578.1"/>
    </source>
</evidence>
<dbReference type="InterPro" id="IPR006862">
    <property type="entry name" value="Thio_Ohase/aa_AcTrfase"/>
</dbReference>
<evidence type="ECO:0000313" key="6">
    <source>
        <dbReference type="Proteomes" id="UP000050482"/>
    </source>
</evidence>
<dbReference type="InterPro" id="IPR042490">
    <property type="entry name" value="Thio_Ohase/BAAT_N"/>
</dbReference>
<feature type="active site" description="Charge relay system" evidence="2">
    <location>
        <position position="233"/>
    </location>
</feature>
<feature type="active site" description="Charge relay system" evidence="2">
    <location>
        <position position="378"/>
    </location>
</feature>